<dbReference type="OrthoDB" id="5106259at2759"/>
<evidence type="ECO:0000313" key="2">
    <source>
        <dbReference type="EMBL" id="KAH7247306.1"/>
    </source>
</evidence>
<gene>
    <name evidence="2" type="ORF">BKA55DRAFT_540629</name>
</gene>
<accession>A0A9P9GY33</accession>
<proteinExistence type="predicted"/>
<comment type="caution">
    <text evidence="2">The sequence shown here is derived from an EMBL/GenBank/DDBJ whole genome shotgun (WGS) entry which is preliminary data.</text>
</comment>
<evidence type="ECO:0000313" key="3">
    <source>
        <dbReference type="Proteomes" id="UP000720189"/>
    </source>
</evidence>
<organism evidence="2 3">
    <name type="scientific">Fusarium redolens</name>
    <dbReference type="NCBI Taxonomy" id="48865"/>
    <lineage>
        <taxon>Eukaryota</taxon>
        <taxon>Fungi</taxon>
        <taxon>Dikarya</taxon>
        <taxon>Ascomycota</taxon>
        <taxon>Pezizomycotina</taxon>
        <taxon>Sordariomycetes</taxon>
        <taxon>Hypocreomycetidae</taxon>
        <taxon>Hypocreales</taxon>
        <taxon>Nectriaceae</taxon>
        <taxon>Fusarium</taxon>
        <taxon>Fusarium redolens species complex</taxon>
    </lineage>
</organism>
<dbReference type="RefSeq" id="XP_046047889.1">
    <property type="nucleotide sequence ID" value="XM_046190289.1"/>
</dbReference>
<dbReference type="AlphaFoldDB" id="A0A9P9GY33"/>
<reference evidence="2" key="1">
    <citation type="journal article" date="2021" name="Nat. Commun.">
        <title>Genetic determinants of endophytism in the Arabidopsis root mycobiome.</title>
        <authorList>
            <person name="Mesny F."/>
            <person name="Miyauchi S."/>
            <person name="Thiergart T."/>
            <person name="Pickel B."/>
            <person name="Atanasova L."/>
            <person name="Karlsson M."/>
            <person name="Huettel B."/>
            <person name="Barry K.W."/>
            <person name="Haridas S."/>
            <person name="Chen C."/>
            <person name="Bauer D."/>
            <person name="Andreopoulos W."/>
            <person name="Pangilinan J."/>
            <person name="LaButti K."/>
            <person name="Riley R."/>
            <person name="Lipzen A."/>
            <person name="Clum A."/>
            <person name="Drula E."/>
            <person name="Henrissat B."/>
            <person name="Kohler A."/>
            <person name="Grigoriev I.V."/>
            <person name="Martin F.M."/>
            <person name="Hacquard S."/>
        </authorList>
    </citation>
    <scope>NUCLEOTIDE SEQUENCE</scope>
    <source>
        <strain evidence="2">MPI-CAGE-AT-0023</strain>
    </source>
</reference>
<feature type="compositionally biased region" description="Basic and acidic residues" evidence="1">
    <location>
        <begin position="70"/>
        <end position="89"/>
    </location>
</feature>
<sequence>MLLRAHLAAGTGRGPGGARDPVHGRAVGASCQYNPAARHRGGYHQEERRGGQGKGRGKGAGKGIRKGTGHGKERQQQQQQRHADIDLDLDLDRDTDLDIDTDTDADANTDVDLEVEEADSDNPEIEALDRAVCRFYISCIKQKLGRKQYSNPLLHFTAVLGIKEDGNWAPAHSHTLVTND</sequence>
<evidence type="ECO:0000256" key="1">
    <source>
        <dbReference type="SAM" id="MobiDB-lite"/>
    </source>
</evidence>
<protein>
    <submittedName>
        <fullName evidence="2">Uncharacterized protein</fullName>
    </submittedName>
</protein>
<name>A0A9P9GY33_FUSRE</name>
<keyword evidence="3" id="KW-1185">Reference proteome</keyword>
<feature type="compositionally biased region" description="Basic residues" evidence="1">
    <location>
        <begin position="55"/>
        <end position="69"/>
    </location>
</feature>
<dbReference type="GeneID" id="70220243"/>
<dbReference type="Proteomes" id="UP000720189">
    <property type="component" value="Unassembled WGS sequence"/>
</dbReference>
<dbReference type="EMBL" id="JAGMUX010000010">
    <property type="protein sequence ID" value="KAH7247306.1"/>
    <property type="molecule type" value="Genomic_DNA"/>
</dbReference>
<feature type="region of interest" description="Disordered" evidence="1">
    <location>
        <begin position="1"/>
        <end position="89"/>
    </location>
</feature>